<accession>A0A3M8L372</accession>
<evidence type="ECO:0000313" key="4">
    <source>
        <dbReference type="Proteomes" id="UP000279859"/>
    </source>
</evidence>
<keyword evidence="4" id="KW-1185">Reference proteome</keyword>
<gene>
    <name evidence="3" type="ORF">EEJ31_11240</name>
</gene>
<evidence type="ECO:0000259" key="2">
    <source>
        <dbReference type="Pfam" id="PF20537"/>
    </source>
</evidence>
<evidence type="ECO:0000256" key="1">
    <source>
        <dbReference type="SAM" id="Coils"/>
    </source>
</evidence>
<dbReference type="Pfam" id="PF20537">
    <property type="entry name" value="DUF6752"/>
    <property type="match status" value="1"/>
</dbReference>
<feature type="domain" description="DUF6752" evidence="2">
    <location>
        <begin position="41"/>
        <end position="70"/>
    </location>
</feature>
<dbReference type="Proteomes" id="UP000279859">
    <property type="component" value="Unassembled WGS sequence"/>
</dbReference>
<comment type="caution">
    <text evidence="3">The sequence shown here is derived from an EMBL/GenBank/DDBJ whole genome shotgun (WGS) entry which is preliminary data.</text>
</comment>
<proteinExistence type="predicted"/>
<dbReference type="OrthoDB" id="4981275at2"/>
<dbReference type="RefSeq" id="WP_123046384.1">
    <property type="nucleotide sequence ID" value="NZ_RDSR01000020.1"/>
</dbReference>
<evidence type="ECO:0000313" key="3">
    <source>
        <dbReference type="EMBL" id="RNE59084.1"/>
    </source>
</evidence>
<protein>
    <recommendedName>
        <fullName evidence="2">DUF6752 domain-containing protein</fullName>
    </recommendedName>
</protein>
<organism evidence="3 4">
    <name type="scientific">Cryobacterium tepidiphilum</name>
    <dbReference type="NCBI Taxonomy" id="2486026"/>
    <lineage>
        <taxon>Bacteria</taxon>
        <taxon>Bacillati</taxon>
        <taxon>Actinomycetota</taxon>
        <taxon>Actinomycetes</taxon>
        <taxon>Micrococcales</taxon>
        <taxon>Microbacteriaceae</taxon>
        <taxon>Cryobacterium</taxon>
    </lineage>
</organism>
<dbReference type="InterPro" id="IPR046640">
    <property type="entry name" value="DUF6752"/>
</dbReference>
<keyword evidence="1" id="KW-0175">Coiled coil</keyword>
<name>A0A3M8L372_9MICO</name>
<feature type="coiled-coil region" evidence="1">
    <location>
        <begin position="37"/>
        <end position="64"/>
    </location>
</feature>
<sequence>MENFLGRLLAKVAPRAARALTTLIHVSEEDDALLPKVIAYENQVRELRQEIDELRKDNLRIAELYDLVFERLNQRL</sequence>
<dbReference type="AlphaFoldDB" id="A0A3M8L372"/>
<reference evidence="3 4" key="1">
    <citation type="submission" date="2018-11" db="EMBL/GenBank/DDBJ databases">
        <title>Cryobacterium sp. nov., isolated from rhizosphere soil of lettuce.</title>
        <authorList>
            <person name="Wang Y."/>
        </authorList>
    </citation>
    <scope>NUCLEOTIDE SEQUENCE [LARGE SCALE GENOMIC DNA]</scope>
    <source>
        <strain evidence="3 4">NEAU-85</strain>
    </source>
</reference>
<dbReference type="EMBL" id="RDSR01000020">
    <property type="protein sequence ID" value="RNE59084.1"/>
    <property type="molecule type" value="Genomic_DNA"/>
</dbReference>